<dbReference type="InterPro" id="IPR004703">
    <property type="entry name" value="PTS_sugar-sp_permease"/>
</dbReference>
<protein>
    <recommendedName>
        <fullName evidence="12">Ascorbate-specific PTS system EIIC component</fullName>
    </recommendedName>
    <alternativeName>
        <fullName evidence="13">Ascorbate-specific permease IIC component UlaA</fullName>
    </alternativeName>
</protein>
<comment type="similarity">
    <text evidence="11">Belongs to the UlaA family.</text>
</comment>
<evidence type="ECO:0000256" key="10">
    <source>
        <dbReference type="ARBA" id="ARBA00037387"/>
    </source>
</evidence>
<evidence type="ECO:0000256" key="4">
    <source>
        <dbReference type="ARBA" id="ARBA00022475"/>
    </source>
</evidence>
<evidence type="ECO:0000256" key="1">
    <source>
        <dbReference type="ARBA" id="ARBA00004651"/>
    </source>
</evidence>
<evidence type="ECO:0000256" key="13">
    <source>
        <dbReference type="ARBA" id="ARBA00042859"/>
    </source>
</evidence>
<gene>
    <name evidence="15" type="ORF">SAMN04487792_0462</name>
</gene>
<dbReference type="InterPro" id="IPR051562">
    <property type="entry name" value="Ascorbate-PTS_EIIC"/>
</dbReference>
<dbReference type="PANTHER" id="PTHR33843">
    <property type="entry name" value="ASCORBATE-SPECIFIC PTS SYSTEM EIIC COMPONENT"/>
    <property type="match status" value="1"/>
</dbReference>
<feature type="transmembrane region" description="Helical" evidence="14">
    <location>
        <begin position="224"/>
        <end position="246"/>
    </location>
</feature>
<feature type="transmembrane region" description="Helical" evidence="14">
    <location>
        <begin position="301"/>
        <end position="322"/>
    </location>
</feature>
<dbReference type="Proteomes" id="UP000199599">
    <property type="component" value="Unassembled WGS sequence"/>
</dbReference>
<reference evidence="16" key="1">
    <citation type="submission" date="2016-10" db="EMBL/GenBank/DDBJ databases">
        <authorList>
            <person name="Varghese N."/>
            <person name="Submissions S."/>
        </authorList>
    </citation>
    <scope>NUCLEOTIDE SEQUENCE [LARGE SCALE GENOMIC DNA]</scope>
    <source>
        <strain evidence="16">R-53102</strain>
    </source>
</reference>
<dbReference type="AlphaFoldDB" id="A0A1I1RNF7"/>
<evidence type="ECO:0000256" key="3">
    <source>
        <dbReference type="ARBA" id="ARBA00022448"/>
    </source>
</evidence>
<feature type="transmembrane region" description="Helical" evidence="14">
    <location>
        <begin position="41"/>
        <end position="59"/>
    </location>
</feature>
<evidence type="ECO:0000256" key="14">
    <source>
        <dbReference type="SAM" id="Phobius"/>
    </source>
</evidence>
<feature type="transmembrane region" description="Helical" evidence="14">
    <location>
        <begin position="370"/>
        <end position="391"/>
    </location>
</feature>
<dbReference type="GO" id="GO:0009401">
    <property type="term" value="P:phosphoenolpyruvate-dependent sugar phosphotransferase system"/>
    <property type="evidence" value="ECO:0007669"/>
    <property type="project" value="UniProtKB-KW"/>
</dbReference>
<dbReference type="RefSeq" id="WP_090092418.1">
    <property type="nucleotide sequence ID" value="NZ_CBCRVU010000002.1"/>
</dbReference>
<feature type="transmembrane region" description="Helical" evidence="14">
    <location>
        <begin position="252"/>
        <end position="281"/>
    </location>
</feature>
<feature type="transmembrane region" description="Helical" evidence="14">
    <location>
        <begin position="328"/>
        <end position="358"/>
    </location>
</feature>
<sequence>MNEILNFFLSIARTPSILVGLVAVLGLILQKKDSTEVISGGLKTFVGFLVLTGGSGVITDALTPFGKMFMQAFHVQGVVPNNEAFTATALTKYGSATAMILLIAMIVNIILARVSHFKYIYLSGHVMINMSCMLAVLLAVAGFTEIPSIIVGGTFLGLFDTMMPALVQPFVKKVTKSDEIAIAHTGDFGYLIAGLVAKLVGDPSKSTEDLHVSKKVSFLRDNTIAVTITMAAAYLIIALFAGPVYVEKLSGGINYIIYALIESGSFSAGVYIMLAGVRMILNELIPAFKGISTKLVPNAKAGLDIPILFTFAPNAVIIGFFSSFVGGLVATLLMVLCHITIVIPGVVAHFMCGGAAGVIGNTVGGRRGCVIGSFIHGLLISFVPIILIPVLGHLGLGTASYADADFGIVGSYVGYSGLLGGRSLIIAALVAALVIFFIVSITLDKKQKNVVRLTK</sequence>
<keyword evidence="3" id="KW-0813">Transport</keyword>
<comment type="subcellular location">
    <subcellularLocation>
        <location evidence="1">Cell membrane</location>
        <topology evidence="1">Multi-pass membrane protein</topology>
    </subcellularLocation>
</comment>
<evidence type="ECO:0000313" key="16">
    <source>
        <dbReference type="Proteomes" id="UP000199599"/>
    </source>
</evidence>
<dbReference type="NCBIfam" id="NF006920">
    <property type="entry name" value="PRK09410.1-2"/>
    <property type="match status" value="1"/>
</dbReference>
<evidence type="ECO:0000256" key="6">
    <source>
        <dbReference type="ARBA" id="ARBA00022683"/>
    </source>
</evidence>
<feature type="transmembrane region" description="Helical" evidence="14">
    <location>
        <begin position="6"/>
        <end position="29"/>
    </location>
</feature>
<feature type="transmembrane region" description="Helical" evidence="14">
    <location>
        <begin position="93"/>
        <end position="112"/>
    </location>
</feature>
<comment type="function">
    <text evidence="10">The phosphoenolpyruvate-dependent sugar phosphotransferase system (sugar PTS), a major carbohydrate active transport system, catalyzes the phosphorylation of incoming sugar substrates concomitantly with their translocation across the cell membrane. The enzyme II UlaABC PTS system is involved in ascorbate transport.</text>
</comment>
<feature type="transmembrane region" description="Helical" evidence="14">
    <location>
        <begin position="424"/>
        <end position="443"/>
    </location>
</feature>
<dbReference type="GO" id="GO:0005886">
    <property type="term" value="C:plasma membrane"/>
    <property type="evidence" value="ECO:0007669"/>
    <property type="project" value="UniProtKB-SubCell"/>
</dbReference>
<dbReference type="Pfam" id="PF03611">
    <property type="entry name" value="EIIC-GAT"/>
    <property type="match status" value="1"/>
</dbReference>
<organism evidence="15 16">
    <name type="scientific">Lactobacillus bombicola</name>
    <dbReference type="NCBI Taxonomy" id="1505723"/>
    <lineage>
        <taxon>Bacteria</taxon>
        <taxon>Bacillati</taxon>
        <taxon>Bacillota</taxon>
        <taxon>Bacilli</taxon>
        <taxon>Lactobacillales</taxon>
        <taxon>Lactobacillaceae</taxon>
        <taxon>Lactobacillus</taxon>
    </lineage>
</organism>
<keyword evidence="4" id="KW-1003">Cell membrane</keyword>
<keyword evidence="6" id="KW-0598">Phosphotransferase system</keyword>
<dbReference type="EMBL" id="FOMN01000002">
    <property type="protein sequence ID" value="SFD35886.1"/>
    <property type="molecule type" value="Genomic_DNA"/>
</dbReference>
<dbReference type="PANTHER" id="PTHR33843:SF4">
    <property type="entry name" value="ASCORBATE-SPECIFIC PTS SYSTEM EIIC COMPONENT"/>
    <property type="match status" value="1"/>
</dbReference>
<comment type="subunit">
    <text evidence="2">Homodimer.</text>
</comment>
<proteinExistence type="inferred from homology"/>
<evidence type="ECO:0000256" key="2">
    <source>
        <dbReference type="ARBA" id="ARBA00011738"/>
    </source>
</evidence>
<keyword evidence="8 14" id="KW-1133">Transmembrane helix</keyword>
<keyword evidence="9 14" id="KW-0472">Membrane</keyword>
<evidence type="ECO:0000256" key="9">
    <source>
        <dbReference type="ARBA" id="ARBA00023136"/>
    </source>
</evidence>
<evidence type="ECO:0000256" key="7">
    <source>
        <dbReference type="ARBA" id="ARBA00022692"/>
    </source>
</evidence>
<dbReference type="NCBIfam" id="NF009553">
    <property type="entry name" value="PRK12997.1-5"/>
    <property type="match status" value="1"/>
</dbReference>
<keyword evidence="7 14" id="KW-0812">Transmembrane</keyword>
<keyword evidence="5" id="KW-0762">Sugar transport</keyword>
<evidence type="ECO:0000256" key="8">
    <source>
        <dbReference type="ARBA" id="ARBA00022989"/>
    </source>
</evidence>
<dbReference type="NCBIfam" id="NF006922">
    <property type="entry name" value="PRK09410.1-5"/>
    <property type="match status" value="1"/>
</dbReference>
<accession>A0A1I1RNF7</accession>
<dbReference type="STRING" id="1505723.SAMN04487792_0462"/>
<evidence type="ECO:0000313" key="15">
    <source>
        <dbReference type="EMBL" id="SFD35886.1"/>
    </source>
</evidence>
<evidence type="ECO:0000256" key="12">
    <source>
        <dbReference type="ARBA" id="ARBA00039702"/>
    </source>
</evidence>
<evidence type="ECO:0000256" key="11">
    <source>
        <dbReference type="ARBA" id="ARBA00038218"/>
    </source>
</evidence>
<name>A0A1I1RNF7_9LACO</name>
<evidence type="ECO:0000256" key="5">
    <source>
        <dbReference type="ARBA" id="ARBA00022597"/>
    </source>
</evidence>